<evidence type="ECO:0000256" key="2">
    <source>
        <dbReference type="ARBA" id="ARBA00022942"/>
    </source>
</evidence>
<dbReference type="InterPro" id="IPR036390">
    <property type="entry name" value="WH_DNA-bd_sf"/>
</dbReference>
<dbReference type="SMART" id="SM00753">
    <property type="entry name" value="PAM"/>
    <property type="match status" value="1"/>
</dbReference>
<dbReference type="InterPro" id="IPR057985">
    <property type="entry name" value="TPR_PSMD3_N"/>
</dbReference>
<gene>
    <name evidence="5" type="ORF">AYI70_g786</name>
</gene>
<protein>
    <submittedName>
        <fullName evidence="5">Putative 26S proteasome regulatory subunit rpn3</fullName>
    </submittedName>
</protein>
<comment type="similarity">
    <text evidence="1">Belongs to the proteasome subunit S3 family.</text>
</comment>
<dbReference type="SUPFAM" id="SSF46785">
    <property type="entry name" value="Winged helix' DNA-binding domain"/>
    <property type="match status" value="1"/>
</dbReference>
<dbReference type="EMBL" id="LSSN01000142">
    <property type="protein sequence ID" value="OMJ25618.1"/>
    <property type="molecule type" value="Genomic_DNA"/>
</dbReference>
<feature type="region of interest" description="Disordered" evidence="3">
    <location>
        <begin position="567"/>
        <end position="594"/>
    </location>
</feature>
<dbReference type="InterPro" id="IPR000717">
    <property type="entry name" value="PCI_dom"/>
</dbReference>
<dbReference type="Gene3D" id="1.25.40.570">
    <property type="match status" value="1"/>
</dbReference>
<dbReference type="GO" id="GO:0030234">
    <property type="term" value="F:enzyme regulator activity"/>
    <property type="evidence" value="ECO:0007669"/>
    <property type="project" value="InterPro"/>
</dbReference>
<comment type="caution">
    <text evidence="5">The sequence shown here is derived from an EMBL/GenBank/DDBJ whole genome shotgun (WGS) entry which is preliminary data.</text>
</comment>
<evidence type="ECO:0000256" key="3">
    <source>
        <dbReference type="SAM" id="MobiDB-lite"/>
    </source>
</evidence>
<dbReference type="GO" id="GO:0008541">
    <property type="term" value="C:proteasome regulatory particle, lid subcomplex"/>
    <property type="evidence" value="ECO:0007669"/>
    <property type="project" value="TreeGrafter"/>
</dbReference>
<keyword evidence="2 5" id="KW-0647">Proteasome</keyword>
<sequence>MAAIEVDPISPINTEPNTISLKIQPTFQDATPDDLWSDSVSCALSFHNEIMDISADDSKKSKPQPEAVVFILVLLLSHLLDSKSFDNGIKLSESLVKYLQAFQRRTLDPISAKVYSLYSRFYELKGQLNLARPFLNKGAELSETSHIQRALKDLNPLRRKFESPVILNLLQEFKANSTPDDLWSDSVSCALSFHNEIMDISADDSKKSKPQPEAVVFILVLLLSHLLDSKSFDNGIKLSESLVKYLQAFQRRTLDPISAKVYSLYSRFYELKGQLNLARPTLLKALQTSMLNKSSESLAILINSLLRDYIHYKLYGQAEKLYSRSTFPESASNGQIARYLYYVGKTEAIELDYSNSHIHLQDASRKVAINSSTAGFHQAVYKTLAIVSLLIGEIPERSVFKNKFLRRALHPYFELVLAVRTGELAQFQHVISKHESKFRKDGLYILILRLRHNVIKTGIRSICTSYKRLSLREICLKLHLDSEEDAEYIFSKAINDGVVDATIDHEKGFIQTKEASDAYSTGKAQEIFNMRINYCLKLYNDTVRAMRYPDSINSKDFDFANEAREREREMAHELAETDYDDDNDDDSDSEIHDF</sequence>
<feature type="compositionally biased region" description="Acidic residues" evidence="3">
    <location>
        <begin position="576"/>
        <end position="588"/>
    </location>
</feature>
<dbReference type="InterPro" id="IPR050756">
    <property type="entry name" value="CSN3"/>
</dbReference>
<organism evidence="5 6">
    <name type="scientific">Smittium culicis</name>
    <dbReference type="NCBI Taxonomy" id="133412"/>
    <lineage>
        <taxon>Eukaryota</taxon>
        <taxon>Fungi</taxon>
        <taxon>Fungi incertae sedis</taxon>
        <taxon>Zoopagomycota</taxon>
        <taxon>Kickxellomycotina</taxon>
        <taxon>Harpellomycetes</taxon>
        <taxon>Harpellales</taxon>
        <taxon>Legeriomycetaceae</taxon>
        <taxon>Smittium</taxon>
    </lineage>
</organism>
<proteinExistence type="inferred from homology"/>
<dbReference type="InterPro" id="IPR013586">
    <property type="entry name" value="PSMD3_C"/>
</dbReference>
<dbReference type="PANTHER" id="PTHR10758">
    <property type="entry name" value="26S PROTEASOME NON-ATPASE REGULATORY SUBUNIT 3/COP9 SIGNALOSOME COMPLEX SUBUNIT 3"/>
    <property type="match status" value="1"/>
</dbReference>
<dbReference type="Pfam" id="PF01399">
    <property type="entry name" value="PCI"/>
    <property type="match status" value="1"/>
</dbReference>
<dbReference type="OrthoDB" id="1713558at2759"/>
<dbReference type="AlphaFoldDB" id="A0A1R1YFC5"/>
<dbReference type="Proteomes" id="UP000187283">
    <property type="component" value="Unassembled WGS sequence"/>
</dbReference>
<accession>A0A1R1YFC5</accession>
<dbReference type="STRING" id="133412.A0A1R1YFC5"/>
<dbReference type="GO" id="GO:0006511">
    <property type="term" value="P:ubiquitin-dependent protein catabolic process"/>
    <property type="evidence" value="ECO:0007669"/>
    <property type="project" value="TreeGrafter"/>
</dbReference>
<dbReference type="PROSITE" id="PS50250">
    <property type="entry name" value="PCI"/>
    <property type="match status" value="1"/>
</dbReference>
<dbReference type="Pfam" id="PF08375">
    <property type="entry name" value="Rpn3_C"/>
    <property type="match status" value="1"/>
</dbReference>
<reference evidence="5 6" key="1">
    <citation type="submission" date="2017-01" db="EMBL/GenBank/DDBJ databases">
        <authorList>
            <person name="Mah S.A."/>
            <person name="Swanson W.J."/>
            <person name="Moy G.W."/>
            <person name="Vacquier V.D."/>
        </authorList>
    </citation>
    <scope>NUCLEOTIDE SEQUENCE [LARGE SCALE GENOMIC DNA]</scope>
    <source>
        <strain evidence="5 6">GSMNP</strain>
    </source>
</reference>
<evidence type="ECO:0000313" key="6">
    <source>
        <dbReference type="Proteomes" id="UP000187283"/>
    </source>
</evidence>
<dbReference type="PANTHER" id="PTHR10758:SF2">
    <property type="entry name" value="26S PROTEASOME NON-ATPASE REGULATORY SUBUNIT 3"/>
    <property type="match status" value="1"/>
</dbReference>
<evidence type="ECO:0000256" key="1">
    <source>
        <dbReference type="ARBA" id="ARBA00007912"/>
    </source>
</evidence>
<name>A0A1R1YFC5_9FUNG</name>
<keyword evidence="6" id="KW-1185">Reference proteome</keyword>
<feature type="domain" description="PCI" evidence="4">
    <location>
        <begin position="337"/>
        <end position="517"/>
    </location>
</feature>
<dbReference type="Pfam" id="PF25573">
    <property type="entry name" value="TPR_PSMD3_N"/>
    <property type="match status" value="2"/>
</dbReference>
<evidence type="ECO:0000313" key="5">
    <source>
        <dbReference type="EMBL" id="OMJ25618.1"/>
    </source>
</evidence>
<evidence type="ECO:0000259" key="4">
    <source>
        <dbReference type="PROSITE" id="PS50250"/>
    </source>
</evidence>
<dbReference type="SMART" id="SM00088">
    <property type="entry name" value="PINT"/>
    <property type="match status" value="1"/>
</dbReference>
<dbReference type="GO" id="GO:0042176">
    <property type="term" value="P:regulation of protein catabolic process"/>
    <property type="evidence" value="ECO:0007669"/>
    <property type="project" value="InterPro"/>
</dbReference>